<protein>
    <submittedName>
        <fullName evidence="2">Uncharacterized protein</fullName>
    </submittedName>
</protein>
<name>A0A9J6DE55_RHIMP</name>
<dbReference type="AlphaFoldDB" id="A0A9J6DE55"/>
<gene>
    <name evidence="2" type="ORF">HPB51_025756</name>
</gene>
<proteinExistence type="predicted"/>
<evidence type="ECO:0000313" key="3">
    <source>
        <dbReference type="Proteomes" id="UP000821866"/>
    </source>
</evidence>
<dbReference type="EMBL" id="JABSTU010000010">
    <property type="protein sequence ID" value="KAH8020266.1"/>
    <property type="molecule type" value="Genomic_DNA"/>
</dbReference>
<sequence length="224" mass="24889">MSRCACREIIATKQSRSVAQLSHCTRVSCVAGRAKAECGITHPYEAQCARNTSGVSEATFPCPRKGVTPSEAYRMQAQMLHAKVLAIPRRREYEFVSATPNLMRHSKVSAHRGNPDGKRSCKFGSIEYSKTLYRILGKTRSTQTRSTVKFLISMQISRGANHRREAATASSALELFEEARGGRRDQILRFTEFAYRAAPTNEGAAYGDNSAAGTPPWRKGRTRR</sequence>
<comment type="caution">
    <text evidence="2">The sequence shown here is derived from an EMBL/GenBank/DDBJ whole genome shotgun (WGS) entry which is preliminary data.</text>
</comment>
<keyword evidence="3" id="KW-1185">Reference proteome</keyword>
<reference evidence="2" key="1">
    <citation type="journal article" date="2020" name="Cell">
        <title>Large-Scale Comparative Analyses of Tick Genomes Elucidate Their Genetic Diversity and Vector Capacities.</title>
        <authorList>
            <consortium name="Tick Genome and Microbiome Consortium (TIGMIC)"/>
            <person name="Jia N."/>
            <person name="Wang J."/>
            <person name="Shi W."/>
            <person name="Du L."/>
            <person name="Sun Y."/>
            <person name="Zhan W."/>
            <person name="Jiang J.F."/>
            <person name="Wang Q."/>
            <person name="Zhang B."/>
            <person name="Ji P."/>
            <person name="Bell-Sakyi L."/>
            <person name="Cui X.M."/>
            <person name="Yuan T.T."/>
            <person name="Jiang B.G."/>
            <person name="Yang W.F."/>
            <person name="Lam T.T."/>
            <person name="Chang Q.C."/>
            <person name="Ding S.J."/>
            <person name="Wang X.J."/>
            <person name="Zhu J.G."/>
            <person name="Ruan X.D."/>
            <person name="Zhao L."/>
            <person name="Wei J.T."/>
            <person name="Ye R.Z."/>
            <person name="Que T.C."/>
            <person name="Du C.H."/>
            <person name="Zhou Y.H."/>
            <person name="Cheng J.X."/>
            <person name="Dai P.F."/>
            <person name="Guo W.B."/>
            <person name="Han X.H."/>
            <person name="Huang E.J."/>
            <person name="Li L.F."/>
            <person name="Wei W."/>
            <person name="Gao Y.C."/>
            <person name="Liu J.Z."/>
            <person name="Shao H.Z."/>
            <person name="Wang X."/>
            <person name="Wang C.C."/>
            <person name="Yang T.C."/>
            <person name="Huo Q.B."/>
            <person name="Li W."/>
            <person name="Chen H.Y."/>
            <person name="Chen S.E."/>
            <person name="Zhou L.G."/>
            <person name="Ni X.B."/>
            <person name="Tian J.H."/>
            <person name="Sheng Y."/>
            <person name="Liu T."/>
            <person name="Pan Y.S."/>
            <person name="Xia L.Y."/>
            <person name="Li J."/>
            <person name="Zhao F."/>
            <person name="Cao W.C."/>
        </authorList>
    </citation>
    <scope>NUCLEOTIDE SEQUENCE</scope>
    <source>
        <strain evidence="2">Rmic-2018</strain>
    </source>
</reference>
<reference evidence="2" key="2">
    <citation type="submission" date="2021-09" db="EMBL/GenBank/DDBJ databases">
        <authorList>
            <person name="Jia N."/>
            <person name="Wang J."/>
            <person name="Shi W."/>
            <person name="Du L."/>
            <person name="Sun Y."/>
            <person name="Zhan W."/>
            <person name="Jiang J."/>
            <person name="Wang Q."/>
            <person name="Zhang B."/>
            <person name="Ji P."/>
            <person name="Sakyi L.B."/>
            <person name="Cui X."/>
            <person name="Yuan T."/>
            <person name="Jiang B."/>
            <person name="Yang W."/>
            <person name="Lam T.T.-Y."/>
            <person name="Chang Q."/>
            <person name="Ding S."/>
            <person name="Wang X."/>
            <person name="Zhu J."/>
            <person name="Ruan X."/>
            <person name="Zhao L."/>
            <person name="Wei J."/>
            <person name="Que T."/>
            <person name="Du C."/>
            <person name="Cheng J."/>
            <person name="Dai P."/>
            <person name="Han X."/>
            <person name="Huang E."/>
            <person name="Gao Y."/>
            <person name="Liu J."/>
            <person name="Shao H."/>
            <person name="Ye R."/>
            <person name="Li L."/>
            <person name="Wei W."/>
            <person name="Wang X."/>
            <person name="Wang C."/>
            <person name="Huo Q."/>
            <person name="Li W."/>
            <person name="Guo W."/>
            <person name="Chen H."/>
            <person name="Chen S."/>
            <person name="Zhou L."/>
            <person name="Zhou L."/>
            <person name="Ni X."/>
            <person name="Tian J."/>
            <person name="Zhou Y."/>
            <person name="Sheng Y."/>
            <person name="Liu T."/>
            <person name="Pan Y."/>
            <person name="Xia L."/>
            <person name="Li J."/>
            <person name="Zhao F."/>
            <person name="Cao W."/>
        </authorList>
    </citation>
    <scope>NUCLEOTIDE SEQUENCE</scope>
    <source>
        <strain evidence="2">Rmic-2018</strain>
        <tissue evidence="2">Larvae</tissue>
    </source>
</reference>
<feature type="region of interest" description="Disordered" evidence="1">
    <location>
        <begin position="202"/>
        <end position="224"/>
    </location>
</feature>
<dbReference type="Proteomes" id="UP000821866">
    <property type="component" value="Chromosome 8"/>
</dbReference>
<evidence type="ECO:0000313" key="2">
    <source>
        <dbReference type="EMBL" id="KAH8020266.1"/>
    </source>
</evidence>
<accession>A0A9J6DE55</accession>
<evidence type="ECO:0000256" key="1">
    <source>
        <dbReference type="SAM" id="MobiDB-lite"/>
    </source>
</evidence>
<organism evidence="2 3">
    <name type="scientific">Rhipicephalus microplus</name>
    <name type="common">Cattle tick</name>
    <name type="synonym">Boophilus microplus</name>
    <dbReference type="NCBI Taxonomy" id="6941"/>
    <lineage>
        <taxon>Eukaryota</taxon>
        <taxon>Metazoa</taxon>
        <taxon>Ecdysozoa</taxon>
        <taxon>Arthropoda</taxon>
        <taxon>Chelicerata</taxon>
        <taxon>Arachnida</taxon>
        <taxon>Acari</taxon>
        <taxon>Parasitiformes</taxon>
        <taxon>Ixodida</taxon>
        <taxon>Ixodoidea</taxon>
        <taxon>Ixodidae</taxon>
        <taxon>Rhipicephalinae</taxon>
        <taxon>Rhipicephalus</taxon>
        <taxon>Boophilus</taxon>
    </lineage>
</organism>